<feature type="domain" description="Spore germination GerAC-like C-terminal" evidence="8">
    <location>
        <begin position="206"/>
        <end position="379"/>
    </location>
</feature>
<dbReference type="EMBL" id="JAUSUP010000003">
    <property type="protein sequence ID" value="MDQ0351632.1"/>
    <property type="molecule type" value="Genomic_DNA"/>
</dbReference>
<keyword evidence="6" id="KW-0564">Palmitate</keyword>
<comment type="similarity">
    <text evidence="2">Belongs to the GerABKC lipoprotein family.</text>
</comment>
<organism evidence="10 11">
    <name type="scientific">Alkalibacillus filiformis</name>
    <dbReference type="NCBI Taxonomy" id="200990"/>
    <lineage>
        <taxon>Bacteria</taxon>
        <taxon>Bacillati</taxon>
        <taxon>Bacillota</taxon>
        <taxon>Bacilli</taxon>
        <taxon>Bacillales</taxon>
        <taxon>Bacillaceae</taxon>
        <taxon>Alkalibacillus</taxon>
    </lineage>
</organism>
<dbReference type="PANTHER" id="PTHR35789:SF1">
    <property type="entry name" value="SPORE GERMINATION PROTEIN B3"/>
    <property type="match status" value="1"/>
</dbReference>
<keyword evidence="3" id="KW-0309">Germination</keyword>
<evidence type="ECO:0000256" key="2">
    <source>
        <dbReference type="ARBA" id="ARBA00007886"/>
    </source>
</evidence>
<sequence length="382" mass="43486">MRKTNYLGIIFSLLILITSTSCIEPNIIEELGIVTAYGFDQNEDTQEIEGTVVLYQFNPDITDASQIIHSDGKTFDTIRSNANKQSGYQIVNGQLQTILFGPSISEEGIFPYLDTIERNAAVSDMLYVAVADQPTRDLMSASNYEEAPNIGIYLHRLIETAVKNEVIISSTFHEFMRSYFRAGLDPVVPILTVEDNKVEVNSIGAMQDDILVGTYSMDEIFYARLIRDRFKQGRTELTMDLNDFEGYIAEYVHDPRGDEMHVVLDQLGSTATIRVVDIDALAFEVDIKLDGRVIELSHRINLDEPEPLHKMEREVERQIEENLTKVVEKSQELNSDIFGFGTKYNNRTRGQPLTSEEWRDLFPNIEVDYNVSVEIKRFGIVQ</sequence>
<accession>A0ABU0DT41</accession>
<dbReference type="PROSITE" id="PS51257">
    <property type="entry name" value="PROKAR_LIPOPROTEIN"/>
    <property type="match status" value="1"/>
</dbReference>
<reference evidence="10 11" key="1">
    <citation type="submission" date="2023-07" db="EMBL/GenBank/DDBJ databases">
        <title>Genomic Encyclopedia of Type Strains, Phase IV (KMG-IV): sequencing the most valuable type-strain genomes for metagenomic binning, comparative biology and taxonomic classification.</title>
        <authorList>
            <person name="Goeker M."/>
        </authorList>
    </citation>
    <scope>NUCLEOTIDE SEQUENCE [LARGE SCALE GENOMIC DNA]</scope>
    <source>
        <strain evidence="10 11">DSM 15448</strain>
    </source>
</reference>
<feature type="domain" description="Spore germination protein N-terminal" evidence="9">
    <location>
        <begin position="26"/>
        <end position="193"/>
    </location>
</feature>
<dbReference type="InterPro" id="IPR046953">
    <property type="entry name" value="Spore_GerAC-like_C"/>
</dbReference>
<evidence type="ECO:0000256" key="4">
    <source>
        <dbReference type="ARBA" id="ARBA00022729"/>
    </source>
</evidence>
<dbReference type="RefSeq" id="WP_307067519.1">
    <property type="nucleotide sequence ID" value="NZ_JAUSUP010000003.1"/>
</dbReference>
<evidence type="ECO:0000256" key="7">
    <source>
        <dbReference type="ARBA" id="ARBA00023288"/>
    </source>
</evidence>
<dbReference type="Proteomes" id="UP001236723">
    <property type="component" value="Unassembled WGS sequence"/>
</dbReference>
<gene>
    <name evidence="10" type="ORF">J2R98_001449</name>
</gene>
<proteinExistence type="inferred from homology"/>
<protein>
    <submittedName>
        <fullName evidence="10">Spore germination protein</fullName>
    </submittedName>
</protein>
<evidence type="ECO:0000259" key="8">
    <source>
        <dbReference type="Pfam" id="PF05504"/>
    </source>
</evidence>
<keyword evidence="7" id="KW-0449">Lipoprotein</keyword>
<keyword evidence="4" id="KW-0732">Signal</keyword>
<evidence type="ECO:0000313" key="10">
    <source>
        <dbReference type="EMBL" id="MDQ0351632.1"/>
    </source>
</evidence>
<evidence type="ECO:0000256" key="1">
    <source>
        <dbReference type="ARBA" id="ARBA00004635"/>
    </source>
</evidence>
<dbReference type="InterPro" id="IPR057336">
    <property type="entry name" value="GerAC_N"/>
</dbReference>
<dbReference type="InterPro" id="IPR038501">
    <property type="entry name" value="Spore_GerAC_C_sf"/>
</dbReference>
<dbReference type="Pfam" id="PF05504">
    <property type="entry name" value="Spore_GerAC"/>
    <property type="match status" value="1"/>
</dbReference>
<comment type="caution">
    <text evidence="10">The sequence shown here is derived from an EMBL/GenBank/DDBJ whole genome shotgun (WGS) entry which is preliminary data.</text>
</comment>
<dbReference type="Gene3D" id="3.30.300.210">
    <property type="entry name" value="Nutrient germinant receptor protein C, domain 3"/>
    <property type="match status" value="1"/>
</dbReference>
<evidence type="ECO:0000259" key="9">
    <source>
        <dbReference type="Pfam" id="PF25198"/>
    </source>
</evidence>
<evidence type="ECO:0000256" key="6">
    <source>
        <dbReference type="ARBA" id="ARBA00023139"/>
    </source>
</evidence>
<dbReference type="PANTHER" id="PTHR35789">
    <property type="entry name" value="SPORE GERMINATION PROTEIN B3"/>
    <property type="match status" value="1"/>
</dbReference>
<keyword evidence="5" id="KW-0472">Membrane</keyword>
<evidence type="ECO:0000256" key="3">
    <source>
        <dbReference type="ARBA" id="ARBA00022544"/>
    </source>
</evidence>
<dbReference type="Pfam" id="PF25198">
    <property type="entry name" value="Spore_GerAC_N"/>
    <property type="match status" value="1"/>
</dbReference>
<dbReference type="NCBIfam" id="TIGR02887">
    <property type="entry name" value="spore_ger_x_C"/>
    <property type="match status" value="1"/>
</dbReference>
<dbReference type="InterPro" id="IPR008844">
    <property type="entry name" value="Spore_GerAC-like"/>
</dbReference>
<evidence type="ECO:0000313" key="11">
    <source>
        <dbReference type="Proteomes" id="UP001236723"/>
    </source>
</evidence>
<name>A0ABU0DT41_9BACI</name>
<evidence type="ECO:0000256" key="5">
    <source>
        <dbReference type="ARBA" id="ARBA00023136"/>
    </source>
</evidence>
<comment type="subcellular location">
    <subcellularLocation>
        <location evidence="1">Membrane</location>
        <topology evidence="1">Lipid-anchor</topology>
    </subcellularLocation>
</comment>
<keyword evidence="11" id="KW-1185">Reference proteome</keyword>